<organism evidence="1 2">
    <name type="scientific">Puccinia graminis f. sp. tritici (strain CRL 75-36-700-3 / race SCCL)</name>
    <name type="common">Black stem rust fungus</name>
    <dbReference type="NCBI Taxonomy" id="418459"/>
    <lineage>
        <taxon>Eukaryota</taxon>
        <taxon>Fungi</taxon>
        <taxon>Dikarya</taxon>
        <taxon>Basidiomycota</taxon>
        <taxon>Pucciniomycotina</taxon>
        <taxon>Pucciniomycetes</taxon>
        <taxon>Pucciniales</taxon>
        <taxon>Pucciniaceae</taxon>
        <taxon>Puccinia</taxon>
    </lineage>
</organism>
<name>E3L4K3_PUCGT</name>
<reference evidence="2" key="2">
    <citation type="journal article" date="2011" name="Proc. Natl. Acad. Sci. U.S.A.">
        <title>Obligate biotrophy features unraveled by the genomic analysis of rust fungi.</title>
        <authorList>
            <person name="Duplessis S."/>
            <person name="Cuomo C.A."/>
            <person name="Lin Y.-C."/>
            <person name="Aerts A."/>
            <person name="Tisserant E."/>
            <person name="Veneault-Fourrey C."/>
            <person name="Joly D.L."/>
            <person name="Hacquard S."/>
            <person name="Amselem J."/>
            <person name="Cantarel B.L."/>
            <person name="Chiu R."/>
            <person name="Coutinho P.M."/>
            <person name="Feau N."/>
            <person name="Field M."/>
            <person name="Frey P."/>
            <person name="Gelhaye E."/>
            <person name="Goldberg J."/>
            <person name="Grabherr M.G."/>
            <person name="Kodira C.D."/>
            <person name="Kohler A."/>
            <person name="Kuees U."/>
            <person name="Lindquist E.A."/>
            <person name="Lucas S.M."/>
            <person name="Mago R."/>
            <person name="Mauceli E."/>
            <person name="Morin E."/>
            <person name="Murat C."/>
            <person name="Pangilinan J.L."/>
            <person name="Park R."/>
            <person name="Pearson M."/>
            <person name="Quesneville H."/>
            <person name="Rouhier N."/>
            <person name="Sakthikumar S."/>
            <person name="Salamov A.A."/>
            <person name="Schmutz J."/>
            <person name="Selles B."/>
            <person name="Shapiro H."/>
            <person name="Tanguay P."/>
            <person name="Tuskan G.A."/>
            <person name="Henrissat B."/>
            <person name="Van de Peer Y."/>
            <person name="Rouze P."/>
            <person name="Ellis J.G."/>
            <person name="Dodds P.N."/>
            <person name="Schein J.E."/>
            <person name="Zhong S."/>
            <person name="Hamelin R.C."/>
            <person name="Grigoriev I.V."/>
            <person name="Szabo L.J."/>
            <person name="Martin F."/>
        </authorList>
    </citation>
    <scope>NUCLEOTIDE SEQUENCE [LARGE SCALE GENOMIC DNA]</scope>
    <source>
        <strain evidence="2">CRL 75-36-700-3 / race SCCL</strain>
    </source>
</reference>
<dbReference type="AlphaFoldDB" id="E3L4K3"/>
<proteinExistence type="predicted"/>
<dbReference type="EMBL" id="DS178347">
    <property type="protein sequence ID" value="EFP91478.1"/>
    <property type="molecule type" value="Genomic_DNA"/>
</dbReference>
<evidence type="ECO:0000313" key="1">
    <source>
        <dbReference type="EMBL" id="EFP91478.1"/>
    </source>
</evidence>
<gene>
    <name evidence="1" type="ORF">PGTG_17728</name>
</gene>
<protein>
    <submittedName>
        <fullName evidence="1">Uncharacterized protein</fullName>
    </submittedName>
</protein>
<dbReference type="VEuPathDB" id="FungiDB:PGTG_17728"/>
<sequence length="119" mass="13052">MPMTPSLSSACTTLIFAAKSFFRQCSRRVSEEPSLGHVGEASEIQYGAVQHGAGQLHSSLSCVEGREQGEKRSIFRHVDIIQVVISSEINPVLMVAKFCQTASFPDLVVSCTIDWYDVD</sequence>
<dbReference type="InParanoid" id="E3L4K3"/>
<dbReference type="KEGG" id="pgr:PGTG_17728"/>
<keyword evidence="2" id="KW-1185">Reference proteome</keyword>
<reference key="1">
    <citation type="submission" date="2007-01" db="EMBL/GenBank/DDBJ databases">
        <title>The Genome Sequence of Puccinia graminis f. sp. tritici Strain CRL 75-36-700-3.</title>
        <authorList>
            <consortium name="The Broad Institute Genome Sequencing Platform"/>
            <person name="Birren B."/>
            <person name="Lander E."/>
            <person name="Galagan J."/>
            <person name="Nusbaum C."/>
            <person name="Devon K."/>
            <person name="Cuomo C."/>
            <person name="Jaffe D."/>
            <person name="Butler J."/>
            <person name="Alvarez P."/>
            <person name="Gnerre S."/>
            <person name="Grabherr M."/>
            <person name="Mauceli E."/>
            <person name="Brockman W."/>
            <person name="Young S."/>
            <person name="LaButti K."/>
            <person name="Sykes S."/>
            <person name="DeCaprio D."/>
            <person name="Crawford M."/>
            <person name="Koehrsen M."/>
            <person name="Engels R."/>
            <person name="Montgomery P."/>
            <person name="Pearson M."/>
            <person name="Howarth C."/>
            <person name="Larson L."/>
            <person name="White J."/>
            <person name="Zeng Q."/>
            <person name="Kodira C."/>
            <person name="Yandava C."/>
            <person name="Alvarado L."/>
            <person name="O'Leary S."/>
            <person name="Szabo L."/>
            <person name="Dean R."/>
            <person name="Schein J."/>
        </authorList>
    </citation>
    <scope>NUCLEOTIDE SEQUENCE</scope>
    <source>
        <strain>CRL 75-36-700-3</strain>
    </source>
</reference>
<evidence type="ECO:0000313" key="2">
    <source>
        <dbReference type="Proteomes" id="UP000008783"/>
    </source>
</evidence>
<dbReference type="Proteomes" id="UP000008783">
    <property type="component" value="Unassembled WGS sequence"/>
</dbReference>
<dbReference type="HOGENOM" id="CLU_2062645_0_0_1"/>
<dbReference type="GeneID" id="10529479"/>
<dbReference type="RefSeq" id="XP_003335897.1">
    <property type="nucleotide sequence ID" value="XM_003335849.1"/>
</dbReference>
<accession>E3L4K3</accession>